<dbReference type="Pfam" id="PF00440">
    <property type="entry name" value="TetR_N"/>
    <property type="match status" value="1"/>
</dbReference>
<dbReference type="Gene3D" id="1.10.357.10">
    <property type="entry name" value="Tetracycline Repressor, domain 2"/>
    <property type="match status" value="1"/>
</dbReference>
<dbReference type="InterPro" id="IPR050624">
    <property type="entry name" value="HTH-type_Tx_Regulator"/>
</dbReference>
<dbReference type="PROSITE" id="PS50977">
    <property type="entry name" value="HTH_TETR_2"/>
    <property type="match status" value="1"/>
</dbReference>
<dbReference type="PANTHER" id="PTHR43479:SF11">
    <property type="entry name" value="ACREF_ENVCD OPERON REPRESSOR-RELATED"/>
    <property type="match status" value="1"/>
</dbReference>
<gene>
    <name evidence="4" type="ORF">PAECIP111891_02408</name>
</gene>
<dbReference type="PRINTS" id="PR00455">
    <property type="entry name" value="HTHTETR"/>
</dbReference>
<feature type="domain" description="HTH tetR-type" evidence="3">
    <location>
        <begin position="8"/>
        <end position="68"/>
    </location>
</feature>
<dbReference type="RefSeq" id="WP_236287315.1">
    <property type="nucleotide sequence ID" value="NZ_CAKMMW010000005.1"/>
</dbReference>
<reference evidence="4" key="1">
    <citation type="submission" date="2022-01" db="EMBL/GenBank/DDBJ databases">
        <authorList>
            <person name="Criscuolo A."/>
        </authorList>
    </citation>
    <scope>NUCLEOTIDE SEQUENCE</scope>
    <source>
        <strain evidence="4">CIP111891</strain>
    </source>
</reference>
<name>A0ABN8G9L2_9BACL</name>
<dbReference type="InterPro" id="IPR023772">
    <property type="entry name" value="DNA-bd_HTH_TetR-type_CS"/>
</dbReference>
<evidence type="ECO:0000259" key="3">
    <source>
        <dbReference type="PROSITE" id="PS50977"/>
    </source>
</evidence>
<proteinExistence type="predicted"/>
<feature type="DNA-binding region" description="H-T-H motif" evidence="2">
    <location>
        <begin position="31"/>
        <end position="50"/>
    </location>
</feature>
<evidence type="ECO:0000256" key="1">
    <source>
        <dbReference type="ARBA" id="ARBA00023125"/>
    </source>
</evidence>
<accession>A0ABN8G9L2</accession>
<dbReference type="InterPro" id="IPR001647">
    <property type="entry name" value="HTH_TetR"/>
</dbReference>
<dbReference type="PANTHER" id="PTHR43479">
    <property type="entry name" value="ACREF/ENVCD OPERON REPRESSOR-RELATED"/>
    <property type="match status" value="1"/>
</dbReference>
<dbReference type="EMBL" id="CAKMMW010000005">
    <property type="protein sequence ID" value="CAH1203734.1"/>
    <property type="molecule type" value="Genomic_DNA"/>
</dbReference>
<comment type="caution">
    <text evidence="4">The sequence shown here is derived from an EMBL/GenBank/DDBJ whole genome shotgun (WGS) entry which is preliminary data.</text>
</comment>
<dbReference type="Proteomes" id="UP000838821">
    <property type="component" value="Unassembled WGS sequence"/>
</dbReference>
<protein>
    <recommendedName>
        <fullName evidence="3">HTH tetR-type domain-containing protein</fullName>
    </recommendedName>
</protein>
<dbReference type="PROSITE" id="PS01081">
    <property type="entry name" value="HTH_TETR_1"/>
    <property type="match status" value="1"/>
</dbReference>
<keyword evidence="5" id="KW-1185">Reference proteome</keyword>
<keyword evidence="1 2" id="KW-0238">DNA-binding</keyword>
<evidence type="ECO:0000313" key="4">
    <source>
        <dbReference type="EMBL" id="CAH1203734.1"/>
    </source>
</evidence>
<dbReference type="InterPro" id="IPR009057">
    <property type="entry name" value="Homeodomain-like_sf"/>
</dbReference>
<organism evidence="4 5">
    <name type="scientific">Paenibacillus allorhizoplanae</name>
    <dbReference type="NCBI Taxonomy" id="2905648"/>
    <lineage>
        <taxon>Bacteria</taxon>
        <taxon>Bacillati</taxon>
        <taxon>Bacillota</taxon>
        <taxon>Bacilli</taxon>
        <taxon>Bacillales</taxon>
        <taxon>Paenibacillaceae</taxon>
        <taxon>Paenibacillus</taxon>
    </lineage>
</organism>
<evidence type="ECO:0000313" key="5">
    <source>
        <dbReference type="Proteomes" id="UP000838821"/>
    </source>
</evidence>
<evidence type="ECO:0000256" key="2">
    <source>
        <dbReference type="PROSITE-ProRule" id="PRU00335"/>
    </source>
</evidence>
<sequence length="152" mass="17795">MLREVRKQELKQQLFLKAIELFQEKGYDNVTVEEIASSCGIAKGTFFNYFPKKEHILLHLGQSQIQFMSEIVQKHQVPNLRERLRLIFNDLLSTYAQHSDLLKLTLSETMKSALLMKEESPNILIFQQTLCQVINEAKDLHAFQTRWESLGR</sequence>
<dbReference type="SUPFAM" id="SSF46689">
    <property type="entry name" value="Homeodomain-like"/>
    <property type="match status" value="1"/>
</dbReference>